<protein>
    <submittedName>
        <fullName evidence="5">General secretion pathway protein G</fullName>
    </submittedName>
</protein>
<dbReference type="EMBL" id="CAJNAP010000006">
    <property type="protein sequence ID" value="CAE6495777.1"/>
    <property type="molecule type" value="Genomic_DNA"/>
</dbReference>
<feature type="region of interest" description="Disordered" evidence="2">
    <location>
        <begin position="118"/>
        <end position="148"/>
    </location>
</feature>
<evidence type="ECO:0000256" key="3">
    <source>
        <dbReference type="SAM" id="Phobius"/>
    </source>
</evidence>
<organism evidence="5 6">
    <name type="scientific">Nitrosomonas nitrosa</name>
    <dbReference type="NCBI Taxonomy" id="52442"/>
    <lineage>
        <taxon>Bacteria</taxon>
        <taxon>Pseudomonadati</taxon>
        <taxon>Pseudomonadota</taxon>
        <taxon>Betaproteobacteria</taxon>
        <taxon>Nitrosomonadales</taxon>
        <taxon>Nitrosomonadaceae</taxon>
        <taxon>Nitrosomonas</taxon>
    </lineage>
</organism>
<dbReference type="SUPFAM" id="SSF54523">
    <property type="entry name" value="Pili subunits"/>
    <property type="match status" value="1"/>
</dbReference>
<sequence length="168" mass="19082">MQKRNTGLLVSVCHGFTLVELMVVVAIVAILASAVMPFREIAIKREKEQELRLALRQIRTAIDAYKQATDEGLVEKKADESGYPRKLEDLVEGVPNIKDPKKSTIYFLRRLPRDPMVTDFDEDLPSADTWGKRSYESPPDNPEEGDDVFDVYSRSDRVGLNGVPYSHW</sequence>
<feature type="transmembrane region" description="Helical" evidence="3">
    <location>
        <begin position="15"/>
        <end position="38"/>
    </location>
</feature>
<dbReference type="InterPro" id="IPR012902">
    <property type="entry name" value="N_methyl_site"/>
</dbReference>
<dbReference type="Proteomes" id="UP000601736">
    <property type="component" value="Unassembled WGS sequence"/>
</dbReference>
<dbReference type="GO" id="GO:0015627">
    <property type="term" value="C:type II protein secretion system complex"/>
    <property type="evidence" value="ECO:0007669"/>
    <property type="project" value="InterPro"/>
</dbReference>
<proteinExistence type="predicted"/>
<dbReference type="AlphaFoldDB" id="A0A1I4T8Y2"/>
<keyword evidence="3" id="KW-1133">Transmembrane helix</keyword>
<name>A0A1I4T8Y2_9PROT</name>
<dbReference type="InterPro" id="IPR045584">
    <property type="entry name" value="Pilin-like"/>
</dbReference>
<dbReference type="InterPro" id="IPR000983">
    <property type="entry name" value="Bac_GSPG_pilin"/>
</dbReference>
<reference evidence="4" key="2">
    <citation type="submission" date="2021-02" db="EMBL/GenBank/DDBJ databases">
        <authorList>
            <person name="Han P."/>
        </authorList>
    </citation>
    <scope>NUCLEOTIDE SEQUENCE</scope>
    <source>
        <strain evidence="4">Nitrosomonas nitrosa 18-3D</strain>
    </source>
</reference>
<keyword evidence="6" id="KW-1185">Reference proteome</keyword>
<evidence type="ECO:0000313" key="4">
    <source>
        <dbReference type="EMBL" id="CAE6495777.1"/>
    </source>
</evidence>
<dbReference type="Pfam" id="PF07963">
    <property type="entry name" value="N_methyl"/>
    <property type="match status" value="1"/>
</dbReference>
<dbReference type="STRING" id="52442.SAMN05421880_13018"/>
<dbReference type="GO" id="GO:0015628">
    <property type="term" value="P:protein secretion by the type II secretion system"/>
    <property type="evidence" value="ECO:0007669"/>
    <property type="project" value="InterPro"/>
</dbReference>
<dbReference type="Gene3D" id="3.30.700.10">
    <property type="entry name" value="Glycoprotein, Type 4 Pilin"/>
    <property type="match status" value="1"/>
</dbReference>
<accession>A0A1I4T8Y2</accession>
<keyword evidence="1" id="KW-0488">Methylation</keyword>
<dbReference type="EMBL" id="FOUF01000030">
    <property type="protein sequence ID" value="SFM73258.1"/>
    <property type="molecule type" value="Genomic_DNA"/>
</dbReference>
<dbReference type="RefSeq" id="WP_090671430.1">
    <property type="nucleotide sequence ID" value="NZ_CAJNAP010000006.1"/>
</dbReference>
<keyword evidence="3" id="KW-0472">Membrane</keyword>
<evidence type="ECO:0000313" key="6">
    <source>
        <dbReference type="Proteomes" id="UP000199561"/>
    </source>
</evidence>
<reference evidence="5 6" key="1">
    <citation type="submission" date="2016-10" db="EMBL/GenBank/DDBJ databases">
        <authorList>
            <person name="de Groot N.N."/>
        </authorList>
    </citation>
    <scope>NUCLEOTIDE SEQUENCE [LARGE SCALE GENOMIC DNA]</scope>
    <source>
        <strain evidence="5 6">Nm146</strain>
    </source>
</reference>
<keyword evidence="3" id="KW-0812">Transmembrane</keyword>
<dbReference type="PANTHER" id="PTHR30093:SF47">
    <property type="entry name" value="TYPE IV PILUS NON-CORE MINOR PILIN PILE"/>
    <property type="match status" value="1"/>
</dbReference>
<dbReference type="Proteomes" id="UP000199561">
    <property type="component" value="Unassembled WGS sequence"/>
</dbReference>
<dbReference type="PANTHER" id="PTHR30093">
    <property type="entry name" value="GENERAL SECRETION PATHWAY PROTEIN G"/>
    <property type="match status" value="1"/>
</dbReference>
<dbReference type="OrthoDB" id="9790526at2"/>
<dbReference type="NCBIfam" id="TIGR02532">
    <property type="entry name" value="IV_pilin_GFxxxE"/>
    <property type="match status" value="1"/>
</dbReference>
<evidence type="ECO:0000313" key="5">
    <source>
        <dbReference type="EMBL" id="SFM73258.1"/>
    </source>
</evidence>
<dbReference type="PRINTS" id="PR00813">
    <property type="entry name" value="BCTERIALGSPG"/>
</dbReference>
<gene>
    <name evidence="4" type="ORF">NMYAN_140047</name>
    <name evidence="5" type="ORF">SAMN05421880_13018</name>
</gene>
<evidence type="ECO:0000256" key="2">
    <source>
        <dbReference type="SAM" id="MobiDB-lite"/>
    </source>
</evidence>
<dbReference type="PROSITE" id="PS00409">
    <property type="entry name" value="PROKAR_NTER_METHYL"/>
    <property type="match status" value="1"/>
</dbReference>
<evidence type="ECO:0000256" key="1">
    <source>
        <dbReference type="ARBA" id="ARBA00022481"/>
    </source>
</evidence>